<protein>
    <submittedName>
        <fullName evidence="1">Uncharacterized protein</fullName>
    </submittedName>
</protein>
<proteinExistence type="predicted"/>
<name>A0A382PTT2_9ZZZZ</name>
<organism evidence="1">
    <name type="scientific">marine metagenome</name>
    <dbReference type="NCBI Taxonomy" id="408172"/>
    <lineage>
        <taxon>unclassified sequences</taxon>
        <taxon>metagenomes</taxon>
        <taxon>ecological metagenomes</taxon>
    </lineage>
</organism>
<accession>A0A382PTT2</accession>
<dbReference type="AlphaFoldDB" id="A0A382PTT2"/>
<gene>
    <name evidence="1" type="ORF">METZ01_LOCUS329131</name>
</gene>
<evidence type="ECO:0000313" key="1">
    <source>
        <dbReference type="EMBL" id="SVC76277.1"/>
    </source>
</evidence>
<sequence>VIFLGIAGSAEGQSAAAGLYVEGNQLYRAGDFSSARLRYEAAVRTGIRDPRLFYNLANATYKTGE</sequence>
<dbReference type="EMBL" id="UINC01109443">
    <property type="protein sequence ID" value="SVC76277.1"/>
    <property type="molecule type" value="Genomic_DNA"/>
</dbReference>
<dbReference type="Gene3D" id="1.25.40.10">
    <property type="entry name" value="Tetratricopeptide repeat domain"/>
    <property type="match status" value="1"/>
</dbReference>
<feature type="non-terminal residue" evidence="1">
    <location>
        <position position="65"/>
    </location>
</feature>
<dbReference type="SUPFAM" id="SSF48452">
    <property type="entry name" value="TPR-like"/>
    <property type="match status" value="1"/>
</dbReference>
<feature type="non-terminal residue" evidence="1">
    <location>
        <position position="1"/>
    </location>
</feature>
<reference evidence="1" key="1">
    <citation type="submission" date="2018-05" db="EMBL/GenBank/DDBJ databases">
        <authorList>
            <person name="Lanie J.A."/>
            <person name="Ng W.-L."/>
            <person name="Kazmierczak K.M."/>
            <person name="Andrzejewski T.M."/>
            <person name="Davidsen T.M."/>
            <person name="Wayne K.J."/>
            <person name="Tettelin H."/>
            <person name="Glass J.I."/>
            <person name="Rusch D."/>
            <person name="Podicherti R."/>
            <person name="Tsui H.-C.T."/>
            <person name="Winkler M.E."/>
        </authorList>
    </citation>
    <scope>NUCLEOTIDE SEQUENCE</scope>
</reference>
<dbReference type="InterPro" id="IPR011990">
    <property type="entry name" value="TPR-like_helical_dom_sf"/>
</dbReference>